<keyword evidence="2" id="KW-1185">Reference proteome</keyword>
<dbReference type="Proteomes" id="UP000032405">
    <property type="component" value="Segment"/>
</dbReference>
<dbReference type="RefSeq" id="YP_009140281.1">
    <property type="nucleotide sequence ID" value="NC_027119.1"/>
</dbReference>
<name>A0A0C5Q3D0_9CAUD</name>
<sequence>MSQLHRIFGIEFSSNCVRYDRTHKDSGGKTGYELGSQLGYSKEQLFNQHRLNETDLLKVMGIELDSEASLDLGDEIRFGKPEALEFIEDFVSGYTQAATNRRAANDAVGKFYFAAKYLADKRIQMEAEFSKENLKAVFGEEGDFRLMPESGTDSARDFFEKPFVVKGCKILTDEDHAFAIHTEVVYNEENCLVISRLFNSLSYTAYSLIERCMEEEHRQVVVNKIRLHVEQNFNGFGCESGEIPNFYL</sequence>
<evidence type="ECO:0000313" key="1">
    <source>
        <dbReference type="EMBL" id="AJQ20923.1"/>
    </source>
</evidence>
<accession>A0A0C5Q3D0</accession>
<evidence type="ECO:0000313" key="2">
    <source>
        <dbReference type="Proteomes" id="UP000032405"/>
    </source>
</evidence>
<dbReference type="KEGG" id="vg:24366649"/>
<reference evidence="1 2" key="1">
    <citation type="journal article" date="2015" name="Genome Announc.">
        <title>Genome Sequence of Salmonella enterica Phage Det7.</title>
        <authorList>
            <person name="Casjens S.R."/>
            <person name="Jacobs-Sera D."/>
            <person name="Hatfull G.F."/>
            <person name="Hendrix R.W."/>
        </authorList>
    </citation>
    <scope>NUCLEOTIDE SEQUENCE [LARGE SCALE GENOMIC DNA]</scope>
</reference>
<proteinExistence type="predicted"/>
<gene>
    <name evidence="1" type="primary">104</name>
    <name evidence="1" type="ORF">DET7_104</name>
</gene>
<protein>
    <submittedName>
        <fullName evidence="1">Uncharacterized protein</fullName>
    </submittedName>
</protein>
<dbReference type="EMBL" id="KP797973">
    <property type="protein sequence ID" value="AJQ20923.1"/>
    <property type="molecule type" value="Genomic_DNA"/>
</dbReference>
<organism evidence="1 2">
    <name type="scientific">Salmonella phage Det7</name>
    <dbReference type="NCBI Taxonomy" id="454798"/>
    <lineage>
        <taxon>Viruses</taxon>
        <taxon>Duplodnaviria</taxon>
        <taxon>Heunggongvirae</taxon>
        <taxon>Uroviricota</taxon>
        <taxon>Caudoviricetes</taxon>
        <taxon>Pantevenvirales</taxon>
        <taxon>Ackermannviridae</taxon>
        <taxon>Cvivirinae</taxon>
        <taxon>Kuttervirus</taxon>
        <taxon>Kuttervirus Det7</taxon>
    </lineage>
</organism>
<dbReference type="GeneID" id="24366649"/>